<name>A0AAD8EM63_DIPPU</name>
<dbReference type="Proteomes" id="UP001233999">
    <property type="component" value="Unassembled WGS sequence"/>
</dbReference>
<evidence type="ECO:0000313" key="2">
    <source>
        <dbReference type="Proteomes" id="UP001233999"/>
    </source>
</evidence>
<keyword evidence="2" id="KW-1185">Reference proteome</keyword>
<sequence>RLAENAEKLEEKLNSLSSRSDILDKAANVSNYIGYHRYLVSERLLLSNALKHSTLN</sequence>
<dbReference type="AlphaFoldDB" id="A0AAD8EM63"/>
<gene>
    <name evidence="1" type="ORF">L9F63_027373</name>
</gene>
<evidence type="ECO:0000313" key="1">
    <source>
        <dbReference type="EMBL" id="KAJ9594642.1"/>
    </source>
</evidence>
<feature type="non-terminal residue" evidence="1">
    <location>
        <position position="56"/>
    </location>
</feature>
<feature type="non-terminal residue" evidence="1">
    <location>
        <position position="1"/>
    </location>
</feature>
<comment type="caution">
    <text evidence="1">The sequence shown here is derived from an EMBL/GenBank/DDBJ whole genome shotgun (WGS) entry which is preliminary data.</text>
</comment>
<reference evidence="1" key="1">
    <citation type="journal article" date="2023" name="IScience">
        <title>Live-bearing cockroach genome reveals convergent evolutionary mechanisms linked to viviparity in insects and beyond.</title>
        <authorList>
            <person name="Fouks B."/>
            <person name="Harrison M.C."/>
            <person name="Mikhailova A.A."/>
            <person name="Marchal E."/>
            <person name="English S."/>
            <person name="Carruthers M."/>
            <person name="Jennings E.C."/>
            <person name="Chiamaka E.L."/>
            <person name="Frigard R.A."/>
            <person name="Pippel M."/>
            <person name="Attardo G.M."/>
            <person name="Benoit J.B."/>
            <person name="Bornberg-Bauer E."/>
            <person name="Tobe S.S."/>
        </authorList>
    </citation>
    <scope>NUCLEOTIDE SEQUENCE</scope>
    <source>
        <strain evidence="1">Stay&amp;Tobe</strain>
    </source>
</reference>
<organism evidence="1 2">
    <name type="scientific">Diploptera punctata</name>
    <name type="common">Pacific beetle cockroach</name>
    <dbReference type="NCBI Taxonomy" id="6984"/>
    <lineage>
        <taxon>Eukaryota</taxon>
        <taxon>Metazoa</taxon>
        <taxon>Ecdysozoa</taxon>
        <taxon>Arthropoda</taxon>
        <taxon>Hexapoda</taxon>
        <taxon>Insecta</taxon>
        <taxon>Pterygota</taxon>
        <taxon>Neoptera</taxon>
        <taxon>Polyneoptera</taxon>
        <taxon>Dictyoptera</taxon>
        <taxon>Blattodea</taxon>
        <taxon>Blaberoidea</taxon>
        <taxon>Blaberidae</taxon>
        <taxon>Diplopterinae</taxon>
        <taxon>Diploptera</taxon>
    </lineage>
</organism>
<proteinExistence type="predicted"/>
<reference evidence="1" key="2">
    <citation type="submission" date="2023-05" db="EMBL/GenBank/DDBJ databases">
        <authorList>
            <person name="Fouks B."/>
        </authorList>
    </citation>
    <scope>NUCLEOTIDE SEQUENCE</scope>
    <source>
        <strain evidence="1">Stay&amp;Tobe</strain>
        <tissue evidence="1">Testes</tissue>
    </source>
</reference>
<dbReference type="EMBL" id="JASPKZ010002798">
    <property type="protein sequence ID" value="KAJ9594642.1"/>
    <property type="molecule type" value="Genomic_DNA"/>
</dbReference>
<accession>A0AAD8EM63</accession>
<protein>
    <submittedName>
        <fullName evidence="1">Uncharacterized protein</fullName>
    </submittedName>
</protein>